<reference evidence="7" key="1">
    <citation type="journal article" date="2019" name="Int. J. Syst. Evol. Microbiol.">
        <title>The Global Catalogue of Microorganisms (GCM) 10K type strain sequencing project: providing services to taxonomists for standard genome sequencing and annotation.</title>
        <authorList>
            <consortium name="The Broad Institute Genomics Platform"/>
            <consortium name="The Broad Institute Genome Sequencing Center for Infectious Disease"/>
            <person name="Wu L."/>
            <person name="Ma J."/>
        </authorList>
    </citation>
    <scope>NUCLEOTIDE SEQUENCE [LARGE SCALE GENOMIC DNA]</scope>
    <source>
        <strain evidence="7">PCU 266</strain>
    </source>
</reference>
<dbReference type="Pfam" id="PF03067">
    <property type="entry name" value="LPMO_10"/>
    <property type="match status" value="1"/>
</dbReference>
<keyword evidence="3" id="KW-0812">Transmembrane</keyword>
<evidence type="ECO:0000256" key="1">
    <source>
        <dbReference type="ARBA" id="ARBA00022729"/>
    </source>
</evidence>
<evidence type="ECO:0000259" key="5">
    <source>
        <dbReference type="Pfam" id="PF03067"/>
    </source>
</evidence>
<keyword evidence="3" id="KW-0472">Membrane</keyword>
<dbReference type="Gene3D" id="2.70.50.50">
    <property type="entry name" value="chitin-binding protein cbp21"/>
    <property type="match status" value="1"/>
</dbReference>
<organism evidence="6 7">
    <name type="scientific">Streptomyces amakusaensis</name>
    <dbReference type="NCBI Taxonomy" id="67271"/>
    <lineage>
        <taxon>Bacteria</taxon>
        <taxon>Bacillati</taxon>
        <taxon>Actinomycetota</taxon>
        <taxon>Actinomycetes</taxon>
        <taxon>Kitasatosporales</taxon>
        <taxon>Streptomycetaceae</taxon>
        <taxon>Streptomyces</taxon>
    </lineage>
</organism>
<feature type="compositionally biased region" description="Basic and acidic residues" evidence="2">
    <location>
        <begin position="290"/>
        <end position="316"/>
    </location>
</feature>
<dbReference type="PANTHER" id="PTHR34823:SF1">
    <property type="entry name" value="CHITIN-BINDING TYPE-4 DOMAIN-CONTAINING PROTEIN"/>
    <property type="match status" value="1"/>
</dbReference>
<name>A0ABW0AGW5_9ACTN</name>
<proteinExistence type="predicted"/>
<dbReference type="InterPro" id="IPR014756">
    <property type="entry name" value="Ig_E-set"/>
</dbReference>
<keyword evidence="6" id="KW-0503">Monooxygenase</keyword>
<feature type="signal peptide" evidence="4">
    <location>
        <begin position="1"/>
        <end position="35"/>
    </location>
</feature>
<dbReference type="EMBL" id="JBHSKP010000002">
    <property type="protein sequence ID" value="MFC5150974.1"/>
    <property type="molecule type" value="Genomic_DNA"/>
</dbReference>
<feature type="transmembrane region" description="Helical" evidence="3">
    <location>
        <begin position="265"/>
        <end position="286"/>
    </location>
</feature>
<feature type="compositionally biased region" description="Low complexity" evidence="2">
    <location>
        <begin position="242"/>
        <end position="256"/>
    </location>
</feature>
<evidence type="ECO:0000256" key="3">
    <source>
        <dbReference type="SAM" id="Phobius"/>
    </source>
</evidence>
<evidence type="ECO:0000313" key="6">
    <source>
        <dbReference type="EMBL" id="MFC5150974.1"/>
    </source>
</evidence>
<sequence length="366" mass="38548">MTIDPRTAARHALRRATLVAVPVLLATAAPWTAYAQGAPVDPVSRSAACGTAGARQTSAACLAAVAANGGVAFDAWDRVRVAGVQGRDRERIPDGRLCSAGLEAYRGLDIAHTEWPTTELTAGGRFTLEYRATVRRPGTFDLYLTKEGYDPAKALRWADLASEPFATVKDPALKDGAYRIEGTLPGELTGAHVLYTVWRNEGTEGVSETYYSCSDVVLTGEVPESGNFGLHGKQTAGAKDTSSASADAEPSAAAQEGGSGGGVSATMVAGGVAALALLVLGALATLRPPKRETAHAHDGRGRLPAQEREQEYRQEQGHGYGYAPERGRDQGPDQGYGYGYGYGPDHQGYGYGPEQGGPEQGHPYRR</sequence>
<feature type="region of interest" description="Disordered" evidence="2">
    <location>
        <begin position="290"/>
        <end position="366"/>
    </location>
</feature>
<dbReference type="InterPro" id="IPR004302">
    <property type="entry name" value="Cellulose/chitin-bd_N"/>
</dbReference>
<dbReference type="Proteomes" id="UP001596160">
    <property type="component" value="Unassembled WGS sequence"/>
</dbReference>
<keyword evidence="6" id="KW-0560">Oxidoreductase</keyword>
<evidence type="ECO:0000256" key="2">
    <source>
        <dbReference type="SAM" id="MobiDB-lite"/>
    </source>
</evidence>
<dbReference type="SUPFAM" id="SSF81296">
    <property type="entry name" value="E set domains"/>
    <property type="match status" value="1"/>
</dbReference>
<feature type="region of interest" description="Disordered" evidence="2">
    <location>
        <begin position="228"/>
        <end position="262"/>
    </location>
</feature>
<feature type="chain" id="PRO_5046399421" evidence="4">
    <location>
        <begin position="36"/>
        <end position="366"/>
    </location>
</feature>
<protein>
    <submittedName>
        <fullName evidence="6">Lytic polysaccharide monooxygenase</fullName>
    </submittedName>
</protein>
<feature type="compositionally biased region" description="Gly residues" evidence="2">
    <location>
        <begin position="349"/>
        <end position="359"/>
    </location>
</feature>
<dbReference type="GO" id="GO:0004497">
    <property type="term" value="F:monooxygenase activity"/>
    <property type="evidence" value="ECO:0007669"/>
    <property type="project" value="UniProtKB-KW"/>
</dbReference>
<keyword evidence="3" id="KW-1133">Transmembrane helix</keyword>
<keyword evidence="7" id="KW-1185">Reference proteome</keyword>
<feature type="domain" description="Chitin-binding type-4" evidence="5">
    <location>
        <begin position="37"/>
        <end position="216"/>
    </location>
</feature>
<dbReference type="PANTHER" id="PTHR34823">
    <property type="entry name" value="GLCNAC-BINDING PROTEIN A"/>
    <property type="match status" value="1"/>
</dbReference>
<evidence type="ECO:0000313" key="7">
    <source>
        <dbReference type="Proteomes" id="UP001596160"/>
    </source>
</evidence>
<dbReference type="CDD" id="cd21177">
    <property type="entry name" value="LPMO_AA10"/>
    <property type="match status" value="1"/>
</dbReference>
<dbReference type="RefSeq" id="WP_344473529.1">
    <property type="nucleotide sequence ID" value="NZ_BAAASB010000003.1"/>
</dbReference>
<accession>A0ABW0AGW5</accession>
<gene>
    <name evidence="6" type="ORF">ACFPRH_04430</name>
</gene>
<keyword evidence="1 4" id="KW-0732">Signal</keyword>
<comment type="caution">
    <text evidence="6">The sequence shown here is derived from an EMBL/GenBank/DDBJ whole genome shotgun (WGS) entry which is preliminary data.</text>
</comment>
<evidence type="ECO:0000256" key="4">
    <source>
        <dbReference type="SAM" id="SignalP"/>
    </source>
</evidence>
<dbReference type="InterPro" id="IPR051024">
    <property type="entry name" value="GlcNAc_Chitin_IntDeg"/>
</dbReference>